<feature type="region of interest" description="Disordered" evidence="11">
    <location>
        <begin position="555"/>
        <end position="586"/>
    </location>
</feature>
<evidence type="ECO:0000256" key="7">
    <source>
        <dbReference type="ARBA" id="ARBA00023002"/>
    </source>
</evidence>
<evidence type="ECO:0000256" key="12">
    <source>
        <dbReference type="SAM" id="Phobius"/>
    </source>
</evidence>
<dbReference type="SFLD" id="SFLDS00052">
    <property type="entry name" value="Ferric_Reductase_Domain"/>
    <property type="match status" value="1"/>
</dbReference>
<keyword evidence="3" id="KW-0813">Transport</keyword>
<comment type="similarity">
    <text evidence="2">Belongs to the ferric reductase (FRE) family.</text>
</comment>
<dbReference type="Pfam" id="PF08022">
    <property type="entry name" value="FAD_binding_8"/>
    <property type="match status" value="1"/>
</dbReference>
<evidence type="ECO:0000256" key="9">
    <source>
        <dbReference type="ARBA" id="ARBA00023136"/>
    </source>
</evidence>
<comment type="subcellular location">
    <subcellularLocation>
        <location evidence="1">Membrane</location>
        <topology evidence="1">Multi-pass membrane protein</topology>
    </subcellularLocation>
</comment>
<feature type="compositionally biased region" description="Low complexity" evidence="11">
    <location>
        <begin position="675"/>
        <end position="684"/>
    </location>
</feature>
<keyword evidence="5" id="KW-0249">Electron transport</keyword>
<evidence type="ECO:0000256" key="2">
    <source>
        <dbReference type="ARBA" id="ARBA00006278"/>
    </source>
</evidence>
<keyword evidence="9 12" id="KW-0472">Membrane</keyword>
<evidence type="ECO:0000256" key="3">
    <source>
        <dbReference type="ARBA" id="ARBA00022448"/>
    </source>
</evidence>
<comment type="caution">
    <text evidence="14">The sequence shown here is derived from an EMBL/GenBank/DDBJ whole genome shotgun (WGS) entry which is preliminary data.</text>
</comment>
<reference evidence="14" key="1">
    <citation type="submission" date="2021-01" db="EMBL/GenBank/DDBJ databases">
        <title>Deciphering the adaptive evolutionary patterns associated with biogeogrpahic diversity in the finger millet blast pathogen Magnaporthe oryzae in Eastern Africa.</title>
        <authorList>
            <person name="Onyema G."/>
            <person name="Shittu T.A."/>
            <person name="Dodsworth S."/>
            <person name="Devilliers S."/>
            <person name="Muthumeenakshi S."/>
            <person name="Sreenivasaprasad S."/>
        </authorList>
    </citation>
    <scope>NUCLEOTIDE SEQUENCE</scope>
    <source>
        <strain evidence="14">D15/s37</strain>
    </source>
</reference>
<evidence type="ECO:0000313" key="15">
    <source>
        <dbReference type="Proteomes" id="UP001059893"/>
    </source>
</evidence>
<sequence length="752" mass="82233">MVHAAFRIYTGAKNSAMLVHICTKVESKSSPFCSFIATCLQQVTKFQAQATKLPRHSSIEGAELTANPPVRLVASGGYAVGRTSESPSTFYLNSTGGSSHGAAGGSNAASHSTGQEIKFAARRLVNFEVATIYATFLASLIGIFIITHLAGRVIMRIQQSKSMPSFPRLISRPFTLLSRTFRNIALRKIPLFYSGGHGLLVTIYVVMNVVMCVIKVDFSSYGNVAARLGWLLTCNLALVVFLALKNTPLAFLTAYSHERLNNLHQLAGCVTFLMVVLHSILYTLVFTTSNRYEKLRAPEQIAGIVSSFAFLVLVATAITMRRFCYELFYATHIISFIIAIVAFALHRPQFKDVILYIIIAIAGAWAIDRLIRLGRMLTNSVNQSATVHPLPDGGTRIVLSKRPLGSQAGKHCFLWIPGIRALEAHPFTMISSDPVEFVAKSYDGFTRDLHKYAVANPGGRLWASVDGPYGTFSDPMQFDKIVLIAGGSGASFVFGLATNLLERMGPESTRSIELIWAVRTHENLLWYAEHLRTLYDHVNSPKCKVSLYVSRMPSSANSSNIEFSTRPQLGSDGEKVDGAPCSPDLERVLEGENPVAPQAAKQTTDDANNEKKDKIQEFQSAAQGDTETSDEDMNSSHNNTIVLQQQQKQQQNPATNAAQQQQRRQHGSYDAEARSYTSSASSTAPLRHTVTPGRPPAEVLIRSAVEATPADQRVLVVACGPDSLMRAARDTAASCIRPDGPGVELHCEQFGW</sequence>
<dbReference type="Pfam" id="PF08030">
    <property type="entry name" value="NAD_binding_6"/>
    <property type="match status" value="1"/>
</dbReference>
<feature type="transmembrane region" description="Helical" evidence="12">
    <location>
        <begin position="353"/>
        <end position="371"/>
    </location>
</feature>
<evidence type="ECO:0000256" key="8">
    <source>
        <dbReference type="ARBA" id="ARBA00023065"/>
    </source>
</evidence>
<dbReference type="InterPro" id="IPR013112">
    <property type="entry name" value="FAD-bd_8"/>
</dbReference>
<feature type="transmembrane region" description="Helical" evidence="12">
    <location>
        <begin position="481"/>
        <end position="501"/>
    </location>
</feature>
<dbReference type="InterPro" id="IPR039261">
    <property type="entry name" value="FNR_nucleotide-bd"/>
</dbReference>
<feature type="transmembrane region" description="Helical" evidence="12">
    <location>
        <begin position="132"/>
        <end position="155"/>
    </location>
</feature>
<gene>
    <name evidence="14" type="ORF">MCOR33_002838</name>
</gene>
<dbReference type="SUPFAM" id="SSF52343">
    <property type="entry name" value="Ferredoxin reductase-like, C-terminal NADP-linked domain"/>
    <property type="match status" value="1"/>
</dbReference>
<dbReference type="CDD" id="cd06186">
    <property type="entry name" value="NOX_Duox_like_FAD_NADP"/>
    <property type="match status" value="1"/>
</dbReference>
<feature type="compositionally biased region" description="Low complexity" evidence="11">
    <location>
        <begin position="644"/>
        <end position="662"/>
    </location>
</feature>
<name>A0ABQ8NU85_PYRGI</name>
<proteinExistence type="inferred from homology"/>
<keyword evidence="10" id="KW-0325">Glycoprotein</keyword>
<keyword evidence="6 12" id="KW-1133">Transmembrane helix</keyword>
<feature type="domain" description="FAD-binding FR-type" evidence="13">
    <location>
        <begin position="363"/>
        <end position="475"/>
    </location>
</feature>
<feature type="transmembrane region" description="Helical" evidence="12">
    <location>
        <begin position="191"/>
        <end position="216"/>
    </location>
</feature>
<accession>A0ABQ8NU85</accession>
<dbReference type="InterPro" id="IPR013130">
    <property type="entry name" value="Fe3_Rdtase_TM_dom"/>
</dbReference>
<evidence type="ECO:0000256" key="10">
    <source>
        <dbReference type="ARBA" id="ARBA00023180"/>
    </source>
</evidence>
<dbReference type="EMBL" id="JABSND010000034">
    <property type="protein sequence ID" value="KAI6301702.1"/>
    <property type="molecule type" value="Genomic_DNA"/>
</dbReference>
<evidence type="ECO:0000256" key="6">
    <source>
        <dbReference type="ARBA" id="ARBA00022989"/>
    </source>
</evidence>
<feature type="compositionally biased region" description="Polar residues" evidence="11">
    <location>
        <begin position="555"/>
        <end position="568"/>
    </location>
</feature>
<dbReference type="Proteomes" id="UP001059893">
    <property type="component" value="Unassembled WGS sequence"/>
</dbReference>
<evidence type="ECO:0000259" key="13">
    <source>
        <dbReference type="PROSITE" id="PS51384"/>
    </source>
</evidence>
<dbReference type="InterPro" id="IPR017927">
    <property type="entry name" value="FAD-bd_FR_type"/>
</dbReference>
<evidence type="ECO:0000256" key="5">
    <source>
        <dbReference type="ARBA" id="ARBA00022982"/>
    </source>
</evidence>
<dbReference type="PANTHER" id="PTHR32361">
    <property type="entry name" value="FERRIC/CUPRIC REDUCTASE TRANSMEMBRANE COMPONENT"/>
    <property type="match status" value="1"/>
</dbReference>
<evidence type="ECO:0000256" key="1">
    <source>
        <dbReference type="ARBA" id="ARBA00004141"/>
    </source>
</evidence>
<feature type="transmembrane region" description="Helical" evidence="12">
    <location>
        <begin position="228"/>
        <end position="245"/>
    </location>
</feature>
<keyword evidence="7" id="KW-0560">Oxidoreductase</keyword>
<dbReference type="Pfam" id="PF01794">
    <property type="entry name" value="Ferric_reduct"/>
    <property type="match status" value="1"/>
</dbReference>
<dbReference type="Gene3D" id="3.40.50.80">
    <property type="entry name" value="Nucleotide-binding domain of ferredoxin-NADP reductase (FNR) module"/>
    <property type="match status" value="1"/>
</dbReference>
<feature type="transmembrane region" description="Helical" evidence="12">
    <location>
        <begin position="327"/>
        <end position="347"/>
    </location>
</feature>
<keyword evidence="15" id="KW-1185">Reference proteome</keyword>
<dbReference type="SFLD" id="SFLDG01168">
    <property type="entry name" value="Ferric_reductase_subgroup_(FRE"/>
    <property type="match status" value="1"/>
</dbReference>
<evidence type="ECO:0000256" key="11">
    <source>
        <dbReference type="SAM" id="MobiDB-lite"/>
    </source>
</evidence>
<feature type="region of interest" description="Disordered" evidence="11">
    <location>
        <begin position="644"/>
        <end position="694"/>
    </location>
</feature>
<feature type="transmembrane region" description="Helical" evidence="12">
    <location>
        <begin position="266"/>
        <end position="289"/>
    </location>
</feature>
<dbReference type="InterPro" id="IPR051410">
    <property type="entry name" value="Ferric/Cupric_Reductase"/>
</dbReference>
<dbReference type="InterPro" id="IPR013121">
    <property type="entry name" value="Fe_red_NAD-bd_6"/>
</dbReference>
<protein>
    <recommendedName>
        <fullName evidence="13">FAD-binding FR-type domain-containing protein</fullName>
    </recommendedName>
</protein>
<feature type="transmembrane region" description="Helical" evidence="12">
    <location>
        <begin position="301"/>
        <end position="320"/>
    </location>
</feature>
<evidence type="ECO:0000256" key="4">
    <source>
        <dbReference type="ARBA" id="ARBA00022692"/>
    </source>
</evidence>
<dbReference type="PROSITE" id="PS51384">
    <property type="entry name" value="FAD_FR"/>
    <property type="match status" value="1"/>
</dbReference>
<dbReference type="PANTHER" id="PTHR32361:SF9">
    <property type="entry name" value="FERRIC REDUCTASE TRANSMEMBRANE COMPONENT 3-RELATED"/>
    <property type="match status" value="1"/>
</dbReference>
<keyword evidence="8" id="KW-0406">Ion transport</keyword>
<organism evidence="14 15">
    <name type="scientific">Pyricularia grisea</name>
    <name type="common">Crabgrass-specific blast fungus</name>
    <name type="synonym">Magnaporthe grisea</name>
    <dbReference type="NCBI Taxonomy" id="148305"/>
    <lineage>
        <taxon>Eukaryota</taxon>
        <taxon>Fungi</taxon>
        <taxon>Dikarya</taxon>
        <taxon>Ascomycota</taxon>
        <taxon>Pezizomycotina</taxon>
        <taxon>Sordariomycetes</taxon>
        <taxon>Sordariomycetidae</taxon>
        <taxon>Magnaporthales</taxon>
        <taxon>Pyriculariaceae</taxon>
        <taxon>Pyricularia</taxon>
    </lineage>
</organism>
<evidence type="ECO:0000313" key="14">
    <source>
        <dbReference type="EMBL" id="KAI6301702.1"/>
    </source>
</evidence>
<keyword evidence="4 12" id="KW-0812">Transmembrane</keyword>